<protein>
    <submittedName>
        <fullName evidence="3">Uncharacterized protein</fullName>
    </submittedName>
</protein>
<organism evidence="3 4">
    <name type="scientific">Saccharomycodes ludwigii</name>
    <dbReference type="NCBI Taxonomy" id="36035"/>
    <lineage>
        <taxon>Eukaryota</taxon>
        <taxon>Fungi</taxon>
        <taxon>Dikarya</taxon>
        <taxon>Ascomycota</taxon>
        <taxon>Saccharomycotina</taxon>
        <taxon>Saccharomycetes</taxon>
        <taxon>Saccharomycodales</taxon>
        <taxon>Saccharomycodaceae</taxon>
        <taxon>Saccharomycodes</taxon>
    </lineage>
</organism>
<dbReference type="EMBL" id="UFAJ01000364">
    <property type="protein sequence ID" value="SSD60476.1"/>
    <property type="molecule type" value="Genomic_DNA"/>
</dbReference>
<dbReference type="VEuPathDB" id="FungiDB:SCODWIG_02237"/>
<keyword evidence="1" id="KW-0175">Coiled coil</keyword>
<evidence type="ECO:0000313" key="3">
    <source>
        <dbReference type="EMBL" id="SSD60476.1"/>
    </source>
</evidence>
<proteinExistence type="predicted"/>
<feature type="coiled-coil region" evidence="1">
    <location>
        <begin position="213"/>
        <end position="254"/>
    </location>
</feature>
<evidence type="ECO:0000256" key="2">
    <source>
        <dbReference type="SAM" id="MobiDB-lite"/>
    </source>
</evidence>
<evidence type="ECO:0000313" key="4">
    <source>
        <dbReference type="Proteomes" id="UP000262825"/>
    </source>
</evidence>
<gene>
    <name evidence="3" type="ORF">SCODWIG_02237</name>
</gene>
<sequence length="391" mass="45407">MTLANSVKKRLGNLLDYLNQNDTNEQQQDTALDHKKKYDEYPNTAINSNNSPVPNKKNRRYRSYPGGIATNPGTNNTKSYRKNAKKYTRIRNNGGIWQIIKNCFTAQEQELNDMKEQYQENMNNIPSNSLRTSRYKKDLKTRAQVQRIAKSEAFKKILMEKQYDQRMLKKLNEMNTSENKGSTPPAFLLDNKSMDQETNDKEKINQSNDDEIYDIMNKRILFLEKELELTKKKLKFSQEKVKLLEGLLDDAQLDNEMVKAKRKITNLPQALTAEPLPDLSPTKKKKPLFTSSPTRKNHEQQEGGDGNDIDSYKKIIPETLESNNNIDNRFDVRAFQRSTNNNRLSRFEESDLDENDEINIAHTHIEGNNRTSLSPIRIDYSKYSSPPPNKF</sequence>
<evidence type="ECO:0000256" key="1">
    <source>
        <dbReference type="SAM" id="Coils"/>
    </source>
</evidence>
<reference evidence="4" key="1">
    <citation type="submission" date="2018-06" db="EMBL/GenBank/DDBJ databases">
        <authorList>
            <person name="Guldener U."/>
        </authorList>
    </citation>
    <scope>NUCLEOTIDE SEQUENCE [LARGE SCALE GENOMIC DNA]</scope>
    <source>
        <strain evidence="4">UTAD17</strain>
    </source>
</reference>
<dbReference type="Proteomes" id="UP000262825">
    <property type="component" value="Unassembled WGS sequence"/>
</dbReference>
<dbReference type="Pfam" id="PF08537">
    <property type="entry name" value="NBP1"/>
    <property type="match status" value="1"/>
</dbReference>
<feature type="region of interest" description="Disordered" evidence="2">
    <location>
        <begin position="272"/>
        <end position="311"/>
    </location>
</feature>
<dbReference type="InterPro" id="IPR013743">
    <property type="entry name" value="NBP1/CSA1"/>
</dbReference>
<dbReference type="OrthoDB" id="4053251at2759"/>
<accession>A0A376B702</accession>
<feature type="region of interest" description="Disordered" evidence="2">
    <location>
        <begin position="40"/>
        <end position="60"/>
    </location>
</feature>
<name>A0A376B702_9ASCO</name>
<keyword evidence="4" id="KW-1185">Reference proteome</keyword>
<dbReference type="AlphaFoldDB" id="A0A376B702"/>